<organism evidence="1 2">
    <name type="scientific">Tessaracoccus flavescens</name>
    <dbReference type="NCBI Taxonomy" id="399497"/>
    <lineage>
        <taxon>Bacteria</taxon>
        <taxon>Bacillati</taxon>
        <taxon>Actinomycetota</taxon>
        <taxon>Actinomycetes</taxon>
        <taxon>Propionibacteriales</taxon>
        <taxon>Propionibacteriaceae</taxon>
        <taxon>Tessaracoccus</taxon>
    </lineage>
</organism>
<reference evidence="1 2" key="1">
    <citation type="journal article" date="2008" name="Int. J. Syst. Evol. Microbiol.">
        <title>Tessaracoccus flavescens sp. nov., isolated from marine sediment.</title>
        <authorList>
            <person name="Lee D.W."/>
            <person name="Lee S.D."/>
        </authorList>
    </citation>
    <scope>NUCLEOTIDE SEQUENCE [LARGE SCALE GENOMIC DNA]</scope>
    <source>
        <strain evidence="1 2">SST-39T</strain>
    </source>
</reference>
<dbReference type="KEGG" id="tfa:BW733_11400"/>
<name>A0A1Q2CYY3_9ACTN</name>
<dbReference type="AlphaFoldDB" id="A0A1Q2CYY3"/>
<evidence type="ECO:0000313" key="1">
    <source>
        <dbReference type="EMBL" id="AQP51346.1"/>
    </source>
</evidence>
<proteinExistence type="predicted"/>
<dbReference type="EMBL" id="CP019607">
    <property type="protein sequence ID" value="AQP51346.1"/>
    <property type="molecule type" value="Genomic_DNA"/>
</dbReference>
<protein>
    <submittedName>
        <fullName evidence="1">Uncharacterized protein</fullName>
    </submittedName>
</protein>
<dbReference type="RefSeq" id="WP_077350561.1">
    <property type="nucleotide sequence ID" value="NZ_CP019607.1"/>
</dbReference>
<sequence>MQEAPSTLFDSYGIVSQVGGIFAAPDLAIGYAVYAMAGYHLSEGDRDTALDLVFETQDLFGR</sequence>
<gene>
    <name evidence="1" type="ORF">BW733_11400</name>
</gene>
<keyword evidence="2" id="KW-1185">Reference proteome</keyword>
<dbReference type="STRING" id="399497.BW733_11400"/>
<accession>A0A1Q2CYY3</accession>
<evidence type="ECO:0000313" key="2">
    <source>
        <dbReference type="Proteomes" id="UP000188235"/>
    </source>
</evidence>
<dbReference type="Proteomes" id="UP000188235">
    <property type="component" value="Chromosome"/>
</dbReference>